<dbReference type="InterPro" id="IPR029044">
    <property type="entry name" value="Nucleotide-diphossugar_trans"/>
</dbReference>
<evidence type="ECO:0000259" key="4">
    <source>
        <dbReference type="Pfam" id="PF00535"/>
    </source>
</evidence>
<dbReference type="PANTHER" id="PTHR22916:SF51">
    <property type="entry name" value="GLYCOSYLTRANSFERASE EPSH-RELATED"/>
    <property type="match status" value="1"/>
</dbReference>
<dbReference type="Pfam" id="PF00535">
    <property type="entry name" value="Glycos_transf_2"/>
    <property type="match status" value="1"/>
</dbReference>
<dbReference type="Proteomes" id="UP000501122">
    <property type="component" value="Chromosome"/>
</dbReference>
<evidence type="ECO:0000313" key="6">
    <source>
        <dbReference type="Proteomes" id="UP000501122"/>
    </source>
</evidence>
<dbReference type="RefSeq" id="WP_164953237.1">
    <property type="nucleotide sequence ID" value="NZ_CP047363.1"/>
</dbReference>
<accession>A0AAE6X1P9</accession>
<feature type="domain" description="Glycosyltransferase 2-like" evidence="4">
    <location>
        <begin position="4"/>
        <end position="132"/>
    </location>
</feature>
<evidence type="ECO:0000256" key="1">
    <source>
        <dbReference type="ARBA" id="ARBA00006739"/>
    </source>
</evidence>
<reference evidence="5" key="1">
    <citation type="journal article" date="2020" name="Antimicrob. Agents Chemother.">
        <title>The novel macrolide resistance genes mef(D), msr(F) and msr(H) are present on resistance islands in Macrococcus canis, Macrococcus caseolyticus and Staphylococcus aureus.</title>
        <authorList>
            <person name="Schwendener S."/>
            <person name="Dona V."/>
            <person name="Perreten V."/>
        </authorList>
    </citation>
    <scope>NUCLEOTIDE SEQUENCE</scope>
    <source>
        <strain evidence="5">Epi0076A</strain>
    </source>
</reference>
<dbReference type="Gene3D" id="3.90.550.10">
    <property type="entry name" value="Spore Coat Polysaccharide Biosynthesis Protein SpsA, Chain A"/>
    <property type="match status" value="1"/>
</dbReference>
<organism evidence="5 6">
    <name type="scientific">Macrococcoides canis</name>
    <dbReference type="NCBI Taxonomy" id="1855823"/>
    <lineage>
        <taxon>Bacteria</taxon>
        <taxon>Bacillati</taxon>
        <taxon>Bacillota</taxon>
        <taxon>Bacilli</taxon>
        <taxon>Bacillales</taxon>
        <taxon>Staphylococcaceae</taxon>
        <taxon>Macrococcoides</taxon>
    </lineage>
</organism>
<evidence type="ECO:0000313" key="5">
    <source>
        <dbReference type="EMBL" id="QIH77960.1"/>
    </source>
</evidence>
<name>A0AAE6X1P9_9STAP</name>
<keyword evidence="3" id="KW-0808">Transferase</keyword>
<dbReference type="EMBL" id="CP047363">
    <property type="protein sequence ID" value="QIH77960.1"/>
    <property type="molecule type" value="Genomic_DNA"/>
</dbReference>
<dbReference type="AlphaFoldDB" id="A0AAE6X1P9"/>
<evidence type="ECO:0000256" key="3">
    <source>
        <dbReference type="ARBA" id="ARBA00022679"/>
    </source>
</evidence>
<dbReference type="InterPro" id="IPR001173">
    <property type="entry name" value="Glyco_trans_2-like"/>
</dbReference>
<comment type="similarity">
    <text evidence="1">Belongs to the glycosyltransferase 2 family.</text>
</comment>
<keyword evidence="2" id="KW-0328">Glycosyltransferase</keyword>
<dbReference type="GO" id="GO:0016757">
    <property type="term" value="F:glycosyltransferase activity"/>
    <property type="evidence" value="ECO:0007669"/>
    <property type="project" value="UniProtKB-KW"/>
</dbReference>
<dbReference type="CDD" id="cd00761">
    <property type="entry name" value="Glyco_tranf_GTA_type"/>
    <property type="match status" value="1"/>
</dbReference>
<dbReference type="SUPFAM" id="SSF53448">
    <property type="entry name" value="Nucleotide-diphospho-sugar transferases"/>
    <property type="match status" value="1"/>
</dbReference>
<gene>
    <name evidence="5" type="ORF">GTN30_04690</name>
</gene>
<evidence type="ECO:0000256" key="2">
    <source>
        <dbReference type="ARBA" id="ARBA00022676"/>
    </source>
</evidence>
<protein>
    <submittedName>
        <fullName evidence="5">Glycosyltransferase</fullName>
    </submittedName>
</protein>
<dbReference type="PANTHER" id="PTHR22916">
    <property type="entry name" value="GLYCOSYLTRANSFERASE"/>
    <property type="match status" value="1"/>
</dbReference>
<sequence length="365" mass="42925">MKISIIIPIYNQEDYIIETIKSVKNQTLENFECILINDGSTDDSKNIVEREIINDSRFKLFNRDNQGVSASRNYGIERAEGDYIYFIDGDDTIPENAIECLYTAALEKNADIIIGKMVHKINGEDKEISTYVLDGVYKGGYKSLEENPEILHSIGPTAKLFKHELIRDLKFPINLRFAEEHEFIVDAYVKSKKIYTIENLVYFYHIRNHNNSATQMINKNVKEYMKNLIQSHNSVYSILEQHKLHKALKFYGYRITDYIMLPLLLKATHNNQLNEIAKLVDDYLSSPTVKSSIDRKRLKEIYFNQVVNHLDYRHFIKQKSYFEILQKHINMNNINKIVPDKVHFYSTKLYIKIKLIIKKINRKIK</sequence>
<proteinExistence type="inferred from homology"/>